<evidence type="ECO:0000313" key="2">
    <source>
        <dbReference type="Proteomes" id="UP001603013"/>
    </source>
</evidence>
<dbReference type="RefSeq" id="WP_391935009.1">
    <property type="nucleotide sequence ID" value="NZ_JBIBSM010000008.1"/>
</dbReference>
<protein>
    <submittedName>
        <fullName evidence="1">Uncharacterized protein</fullName>
    </submittedName>
</protein>
<sequence length="305" mass="33950">MTELILDVRDRPRPGLCLWTAQSRLVLTQGGDPLLLAVVERGDLGVDFYRTASPLPLLPPLRAADAEAYADRPERWAHRFADLLTADPDGPLHDGRWVLTSATGPQWNRHGRNPAAFWSELVVDGHPDGYVDWFVHDGSWELLPLRPLPEPDDARVKAYRKQARAGVLPPLLLWWVSGLDCYVVLDGHARLTAALAEDVEPPVLVLRRTVPHDERERGEAEAAARYEAELARYSALMARHGPAVPDGAEIAGGVLARRLEELRTGNRPSWAWPLPGGERTWHRIVRDLSTSTDTGLRSWAAQWGA</sequence>
<reference evidence="1 2" key="1">
    <citation type="submission" date="2024-10" db="EMBL/GenBank/DDBJ databases">
        <title>The Natural Products Discovery Center: Release of the First 8490 Sequenced Strains for Exploring Actinobacteria Biosynthetic Diversity.</title>
        <authorList>
            <person name="Kalkreuter E."/>
            <person name="Kautsar S.A."/>
            <person name="Yang D."/>
            <person name="Bader C.D."/>
            <person name="Teijaro C.N."/>
            <person name="Fluegel L."/>
            <person name="Davis C.M."/>
            <person name="Simpson J.R."/>
            <person name="Lauterbach L."/>
            <person name="Steele A.D."/>
            <person name="Gui C."/>
            <person name="Meng S."/>
            <person name="Li G."/>
            <person name="Viehrig K."/>
            <person name="Ye F."/>
            <person name="Su P."/>
            <person name="Kiefer A.F."/>
            <person name="Nichols A."/>
            <person name="Cepeda A.J."/>
            <person name="Yan W."/>
            <person name="Fan B."/>
            <person name="Jiang Y."/>
            <person name="Adhikari A."/>
            <person name="Zheng C.-J."/>
            <person name="Schuster L."/>
            <person name="Cowan T.M."/>
            <person name="Smanski M.J."/>
            <person name="Chevrette M.G."/>
            <person name="De Carvalho L.P.S."/>
            <person name="Shen B."/>
        </authorList>
    </citation>
    <scope>NUCLEOTIDE SEQUENCE [LARGE SCALE GENOMIC DNA]</scope>
    <source>
        <strain evidence="1 2">NPDC015755</strain>
    </source>
</reference>
<name>A0ABW6YD65_9ACTN</name>
<comment type="caution">
    <text evidence="1">The sequence shown here is derived from an EMBL/GenBank/DDBJ whole genome shotgun (WGS) entry which is preliminary data.</text>
</comment>
<evidence type="ECO:0000313" key="1">
    <source>
        <dbReference type="EMBL" id="MFF8277778.1"/>
    </source>
</evidence>
<organism evidence="1 2">
    <name type="scientific">Streptomyces lateritius</name>
    <dbReference type="NCBI Taxonomy" id="67313"/>
    <lineage>
        <taxon>Bacteria</taxon>
        <taxon>Bacillati</taxon>
        <taxon>Actinomycetota</taxon>
        <taxon>Actinomycetes</taxon>
        <taxon>Kitasatosporales</taxon>
        <taxon>Streptomycetaceae</taxon>
        <taxon>Streptomyces</taxon>
    </lineage>
</organism>
<proteinExistence type="predicted"/>
<dbReference type="EMBL" id="JBIBSM010000008">
    <property type="protein sequence ID" value="MFF8277778.1"/>
    <property type="molecule type" value="Genomic_DNA"/>
</dbReference>
<dbReference type="Proteomes" id="UP001603013">
    <property type="component" value="Unassembled WGS sequence"/>
</dbReference>
<keyword evidence="2" id="KW-1185">Reference proteome</keyword>
<gene>
    <name evidence="1" type="ORF">ACF05T_16955</name>
</gene>
<accession>A0ABW6YD65</accession>